<dbReference type="RefSeq" id="WP_213428844.1">
    <property type="nucleotide sequence ID" value="NZ_AP031286.1"/>
</dbReference>
<organism evidence="1 2">
    <name type="scientific">Paenibacillus melissococcoides</name>
    <dbReference type="NCBI Taxonomy" id="2912268"/>
    <lineage>
        <taxon>Bacteria</taxon>
        <taxon>Bacillati</taxon>
        <taxon>Bacillota</taxon>
        <taxon>Bacilli</taxon>
        <taxon>Bacillales</taxon>
        <taxon>Paenibacillaceae</taxon>
        <taxon>Paenibacillus</taxon>
    </lineage>
</organism>
<evidence type="ECO:0000313" key="1">
    <source>
        <dbReference type="EMBL" id="CAH8249440.1"/>
    </source>
</evidence>
<reference evidence="1" key="1">
    <citation type="submission" date="2022-06" db="EMBL/GenBank/DDBJ databases">
        <authorList>
            <person name="Dietemann V."/>
            <person name="Ory F."/>
            <person name="Dainat B."/>
            <person name="Oberhansli S."/>
        </authorList>
    </citation>
    <scope>NUCLEOTIDE SEQUENCE</scope>
    <source>
        <strain evidence="1">Ena-SAMPLE-TAB-26-04-2022-14:26:32:270-5432</strain>
    </source>
</reference>
<dbReference type="GO" id="GO:0003677">
    <property type="term" value="F:DNA binding"/>
    <property type="evidence" value="ECO:0007669"/>
    <property type="project" value="UniProtKB-KW"/>
</dbReference>
<gene>
    <name evidence="1" type="ORF">WJ0W_006625</name>
</gene>
<dbReference type="Proteomes" id="UP001154322">
    <property type="component" value="Unassembled WGS sequence"/>
</dbReference>
<name>A0ABM9GCG5_9BACL</name>
<evidence type="ECO:0000313" key="2">
    <source>
        <dbReference type="Proteomes" id="UP001154322"/>
    </source>
</evidence>
<keyword evidence="2" id="KW-1185">Reference proteome</keyword>
<dbReference type="EMBL" id="CALYLO010000016">
    <property type="protein sequence ID" value="CAH8249440.1"/>
    <property type="molecule type" value="Genomic_DNA"/>
</dbReference>
<comment type="caution">
    <text evidence="1">The sequence shown here is derived from an EMBL/GenBank/DDBJ whole genome shotgun (WGS) entry which is preliminary data.</text>
</comment>
<accession>A0ABM9GCG5</accession>
<sequence>MAKEKIIHWDKMPDEMSAQNIADIFSIDRRRVYELFDLSPEMGGIPNYSIGTTRRADKEDVKQWRDNLKNQKVRSHEKGESA</sequence>
<proteinExistence type="predicted"/>
<protein>
    <submittedName>
        <fullName evidence="1">DNA-binding protein</fullName>
    </submittedName>
</protein>
<keyword evidence="1" id="KW-0238">DNA-binding</keyword>